<dbReference type="Proteomes" id="UP000635278">
    <property type="component" value="Unassembled WGS sequence"/>
</dbReference>
<protein>
    <submittedName>
        <fullName evidence="1">PIG-L family deacetylase</fullName>
    </submittedName>
</protein>
<dbReference type="PANTHER" id="PTHR12993">
    <property type="entry name" value="N-ACETYLGLUCOSAMINYL-PHOSPHATIDYLINOSITOL DE-N-ACETYLASE-RELATED"/>
    <property type="match status" value="1"/>
</dbReference>
<gene>
    <name evidence="1" type="ORF">GOB93_01515</name>
</gene>
<dbReference type="InterPro" id="IPR003737">
    <property type="entry name" value="GlcNAc_PI_deacetylase-related"/>
</dbReference>
<sequence length="242" mass="26511">MKAGDIQAAFRVLPTGTLNDIAPGAALILAPHADDESLGCGGLIASLCAAGRPPVVVIMTDGTGSHPGSKTWPAHRLRAQREQEARNATACLGLPDHHLVFLRLRDTAAPHDGPDFDHAVHHLAKLARTTECRTILAPWRHDPHCDHESAWKMAVAVSDELSLPLLAYPVWGWLIPADTDLDTTYPEGFRLDITPFRALKARAIHLHESQYGDLITDARETFRLPEPLLAVFDAPYEVFLQP</sequence>
<organism evidence="1 2">
    <name type="scientific">Acetobacter musti</name>
    <dbReference type="NCBI Taxonomy" id="864732"/>
    <lineage>
        <taxon>Bacteria</taxon>
        <taxon>Pseudomonadati</taxon>
        <taxon>Pseudomonadota</taxon>
        <taxon>Alphaproteobacteria</taxon>
        <taxon>Acetobacterales</taxon>
        <taxon>Acetobacteraceae</taxon>
        <taxon>Acetobacter</taxon>
    </lineage>
</organism>
<reference evidence="1 2" key="1">
    <citation type="journal article" date="2020" name="Int. J. Syst. Evol. Microbiol.">
        <title>Novel acetic acid bacteria from cider fermentations: Acetobacter conturbans sp. nov. and Acetobacter fallax sp. nov.</title>
        <authorList>
            <person name="Sombolestani A.S."/>
            <person name="Cleenwerck I."/>
            <person name="Cnockaert M."/>
            <person name="Borremans W."/>
            <person name="Wieme A.D."/>
            <person name="De Vuyst L."/>
            <person name="Vandamme P."/>
        </authorList>
    </citation>
    <scope>NUCLEOTIDE SEQUENCE [LARGE SCALE GENOMIC DNA]</scope>
    <source>
        <strain evidence="1 2">LMG 30640</strain>
    </source>
</reference>
<dbReference type="EMBL" id="WOTB01000002">
    <property type="protein sequence ID" value="NHN83318.1"/>
    <property type="molecule type" value="Genomic_DNA"/>
</dbReference>
<name>A0ABX0JI29_9PROT</name>
<comment type="caution">
    <text evidence="1">The sequence shown here is derived from an EMBL/GenBank/DDBJ whole genome shotgun (WGS) entry which is preliminary data.</text>
</comment>
<dbReference type="Gene3D" id="3.40.50.10320">
    <property type="entry name" value="LmbE-like"/>
    <property type="match status" value="1"/>
</dbReference>
<evidence type="ECO:0000313" key="2">
    <source>
        <dbReference type="Proteomes" id="UP000635278"/>
    </source>
</evidence>
<keyword evidence="2" id="KW-1185">Reference proteome</keyword>
<dbReference type="Pfam" id="PF02585">
    <property type="entry name" value="PIG-L"/>
    <property type="match status" value="1"/>
</dbReference>
<dbReference type="InterPro" id="IPR024078">
    <property type="entry name" value="LmbE-like_dom_sf"/>
</dbReference>
<dbReference type="PANTHER" id="PTHR12993:SF29">
    <property type="entry name" value="BLR3841 PROTEIN"/>
    <property type="match status" value="1"/>
</dbReference>
<evidence type="ECO:0000313" key="1">
    <source>
        <dbReference type="EMBL" id="NHN83318.1"/>
    </source>
</evidence>
<dbReference type="SUPFAM" id="SSF102588">
    <property type="entry name" value="LmbE-like"/>
    <property type="match status" value="1"/>
</dbReference>
<dbReference type="RefSeq" id="WP_173581765.1">
    <property type="nucleotide sequence ID" value="NZ_WOTB01000002.1"/>
</dbReference>
<accession>A0ABX0JI29</accession>
<proteinExistence type="predicted"/>